<comment type="caution">
    <text evidence="2">The sequence shown here is derived from an EMBL/GenBank/DDBJ whole genome shotgun (WGS) entry which is preliminary data.</text>
</comment>
<keyword evidence="2" id="KW-0808">Transferase</keyword>
<dbReference type="InterPro" id="IPR011009">
    <property type="entry name" value="Kinase-like_dom_sf"/>
</dbReference>
<keyword evidence="2" id="KW-0418">Kinase</keyword>
<proteinExistence type="predicted"/>
<dbReference type="GO" id="GO:0005524">
    <property type="term" value="F:ATP binding"/>
    <property type="evidence" value="ECO:0007669"/>
    <property type="project" value="InterPro"/>
</dbReference>
<feature type="domain" description="Protein kinase" evidence="1">
    <location>
        <begin position="7"/>
        <end position="278"/>
    </location>
</feature>
<sequence>MGVIPGYQNLHLIYNSTHSLVYRGQREDNHQPVILKILKPDYPQPHEIARYKQEYEIGRSVSIDGVVKAYSLEKYRNTIVMVLEDFGGQSLKILLNERKFNLREVLTLAIRITEILGEIHNSNVIHKDINPSNIVFNPETGQLKIIDFGIATVLSCENPTIKNPNALEGTLAYMSPEQTGRMNHSLDYRTDFYSLGVTFYELLTNQLPFTTKDAMELLHCHLAQQPVPPDQIKSESGNKSRENCPKAVADIVLKLMAKTAEERYQSAWGIKADLEACLTQLQTNGEIISFPLARHDLANKVQVFQKLYGREQEIKALLIAFERVSQGQSEMMLVSGYSGIGKSSLVAEVHKPITQKQGYFISGKFDQYQRNIPYSALVNAFSSLVRQLLTETTAQLSKWREQLLVALGANGQVIIDVIPEVELIIGVQPTVTKLGPAESQNRFKLVFQNFMRVFCQREHPLVIFLDDLQWVDSATLKLMELVITDEDTQYLLLIGAYRDNEVNETHPLIITLERIRSQVVALGKRSLNQITLLPLSLEHITQLIADTLHSDTELVKPLAELVVSKTEGNPFFVNQFLHSLYQENLLIFTPPQSGSQGGWQWNIAQIEAVDITDNVVELMISKLKKLPVITQQVLQLAACVGNSFDLNTLSIIHEKSASETFQYLVEGVLSGLIITTSEPEFT</sequence>
<dbReference type="SUPFAM" id="SSF56112">
    <property type="entry name" value="Protein kinase-like (PK-like)"/>
    <property type="match status" value="1"/>
</dbReference>
<dbReference type="CDD" id="cd14014">
    <property type="entry name" value="STKc_PknB_like"/>
    <property type="match status" value="1"/>
</dbReference>
<dbReference type="GO" id="GO:0004672">
    <property type="term" value="F:protein kinase activity"/>
    <property type="evidence" value="ECO:0007669"/>
    <property type="project" value="InterPro"/>
</dbReference>
<dbReference type="PANTHER" id="PTHR43642">
    <property type="entry name" value="HYBRID SIGNAL TRANSDUCTION HISTIDINE KINASE G"/>
    <property type="match status" value="1"/>
</dbReference>
<dbReference type="Gene3D" id="1.10.510.10">
    <property type="entry name" value="Transferase(Phosphotransferase) domain 1"/>
    <property type="match status" value="1"/>
</dbReference>
<name>A0A6B3NC00_9CYAN</name>
<accession>A0A6B3NC00</accession>
<dbReference type="Gene3D" id="3.40.50.300">
    <property type="entry name" value="P-loop containing nucleotide triphosphate hydrolases"/>
    <property type="match status" value="1"/>
</dbReference>
<dbReference type="InterPro" id="IPR027417">
    <property type="entry name" value="P-loop_NTPase"/>
</dbReference>
<protein>
    <submittedName>
        <fullName evidence="2">Serine/threonine-protein kinase PknK</fullName>
    </submittedName>
</protein>
<organism evidence="2">
    <name type="scientific">Symploca sp. SIO1C4</name>
    <dbReference type="NCBI Taxonomy" id="2607765"/>
    <lineage>
        <taxon>Bacteria</taxon>
        <taxon>Bacillati</taxon>
        <taxon>Cyanobacteriota</taxon>
        <taxon>Cyanophyceae</taxon>
        <taxon>Coleofasciculales</taxon>
        <taxon>Coleofasciculaceae</taxon>
        <taxon>Symploca</taxon>
    </lineage>
</organism>
<evidence type="ECO:0000259" key="1">
    <source>
        <dbReference type="PROSITE" id="PS50011"/>
    </source>
</evidence>
<dbReference type="SUPFAM" id="SSF52540">
    <property type="entry name" value="P-loop containing nucleoside triphosphate hydrolases"/>
    <property type="match status" value="1"/>
</dbReference>
<dbReference type="InterPro" id="IPR041664">
    <property type="entry name" value="AAA_16"/>
</dbReference>
<dbReference type="PROSITE" id="PS50011">
    <property type="entry name" value="PROTEIN_KINASE_DOM"/>
    <property type="match status" value="1"/>
</dbReference>
<dbReference type="PANTHER" id="PTHR43642:SF1">
    <property type="entry name" value="HYBRID SIGNAL TRANSDUCTION HISTIDINE KINASE G"/>
    <property type="match status" value="1"/>
</dbReference>
<dbReference type="AlphaFoldDB" id="A0A6B3NC00"/>
<reference evidence="2" key="1">
    <citation type="submission" date="2019-11" db="EMBL/GenBank/DDBJ databases">
        <title>Genomic insights into an expanded diversity of filamentous marine cyanobacteria reveals the extraordinary biosynthetic potential of Moorea and Okeania.</title>
        <authorList>
            <person name="Ferreira Leao T."/>
            <person name="Wang M."/>
            <person name="Moss N."/>
            <person name="Da Silva R."/>
            <person name="Sanders J."/>
            <person name="Nurk S."/>
            <person name="Gurevich A."/>
            <person name="Humphrey G."/>
            <person name="Reher R."/>
            <person name="Zhu Q."/>
            <person name="Belda-Ferre P."/>
            <person name="Glukhov E."/>
            <person name="Rex R."/>
            <person name="Dorrestein P.C."/>
            <person name="Knight R."/>
            <person name="Pevzner P."/>
            <person name="Gerwick W.H."/>
            <person name="Gerwick L."/>
        </authorList>
    </citation>
    <scope>NUCLEOTIDE SEQUENCE</scope>
    <source>
        <strain evidence="2">SIO1C4</strain>
    </source>
</reference>
<dbReference type="Pfam" id="PF13191">
    <property type="entry name" value="AAA_16"/>
    <property type="match status" value="1"/>
</dbReference>
<evidence type="ECO:0000313" key="2">
    <source>
        <dbReference type="EMBL" id="NER26698.1"/>
    </source>
</evidence>
<dbReference type="InterPro" id="IPR053159">
    <property type="entry name" value="Hybrid_Histidine_Kinase"/>
</dbReference>
<dbReference type="InterPro" id="IPR000719">
    <property type="entry name" value="Prot_kinase_dom"/>
</dbReference>
<gene>
    <name evidence="2" type="ORF">F6J89_03470</name>
</gene>
<dbReference type="Pfam" id="PF00069">
    <property type="entry name" value="Pkinase"/>
    <property type="match status" value="1"/>
</dbReference>
<feature type="non-terminal residue" evidence="2">
    <location>
        <position position="682"/>
    </location>
</feature>
<dbReference type="EMBL" id="JAAHFQ010000043">
    <property type="protein sequence ID" value="NER26698.1"/>
    <property type="molecule type" value="Genomic_DNA"/>
</dbReference>